<protein>
    <recommendedName>
        <fullName evidence="5 14">Adenine DNA glycosylase</fullName>
        <ecNumber evidence="4 14">3.2.2.31</ecNumber>
    </recommendedName>
</protein>
<evidence type="ECO:0000256" key="6">
    <source>
        <dbReference type="ARBA" id="ARBA00022485"/>
    </source>
</evidence>
<dbReference type="EC" id="3.2.2.31" evidence="4 14"/>
<evidence type="ECO:0000256" key="12">
    <source>
        <dbReference type="ARBA" id="ARBA00023204"/>
    </source>
</evidence>
<dbReference type="RefSeq" id="WP_242960921.1">
    <property type="nucleotide sequence ID" value="NZ_FOWD01000011.1"/>
</dbReference>
<sequence length="388" mass="45043">MVQETDLCFDIQGDVKAIGVKMNYDYSETVEFLLDWYDLNRRFLPWREEPRPYYVWISEIMLQQTRVEAVKVYFERFISTLPSIKDLADCEEEKLLKLWEGLGYYNRVRNLQKTAKIIVEEYNGQMPADYDKLLQLPGIGSYTAGAIASISFQIPEPAVDGNVLRVMKRVAGSFDDITKAPVKKQMENDLREIIPRDRPGDFNQSIMDLGATVCIPNGKPLCDKCPIIHLCNGFQKGIQMLIPVKPEKKPRKIEDRTILLMEFDNRYAIRKRGSKGLLARLWELPGLDGKLSVMAVEEILLREGYRNFTIQPLGEGKHIFSHIEWHMVGYHIKFMEVPDEDILCNPDYVAEYNGYETVNTDCIWVSKERINKEFTLPSAFEIYKRFIV</sequence>
<dbReference type="Gene3D" id="1.10.340.30">
    <property type="entry name" value="Hypothetical protein, domain 2"/>
    <property type="match status" value="1"/>
</dbReference>
<organism evidence="16 17">
    <name type="scientific">Anaerocolumna aminovalerica</name>
    <dbReference type="NCBI Taxonomy" id="1527"/>
    <lineage>
        <taxon>Bacteria</taxon>
        <taxon>Bacillati</taxon>
        <taxon>Bacillota</taxon>
        <taxon>Clostridia</taxon>
        <taxon>Lachnospirales</taxon>
        <taxon>Lachnospiraceae</taxon>
        <taxon>Anaerocolumna</taxon>
    </lineage>
</organism>
<gene>
    <name evidence="16" type="ORF">SAMN04489757_111103</name>
</gene>
<dbReference type="FunFam" id="1.10.340.30:FF:000002">
    <property type="entry name" value="Adenine DNA glycosylase"/>
    <property type="match status" value="1"/>
</dbReference>
<evidence type="ECO:0000256" key="9">
    <source>
        <dbReference type="ARBA" id="ARBA00022801"/>
    </source>
</evidence>
<dbReference type="Pfam" id="PF00730">
    <property type="entry name" value="HhH-GPD"/>
    <property type="match status" value="1"/>
</dbReference>
<keyword evidence="10 14" id="KW-0408">Iron</keyword>
<keyword evidence="12" id="KW-0234">DNA repair</keyword>
<name>A0A1I5F071_9FIRM</name>
<dbReference type="PANTHER" id="PTHR42944:SF1">
    <property type="entry name" value="ADENINE DNA GLYCOSYLASE"/>
    <property type="match status" value="1"/>
</dbReference>
<dbReference type="NCBIfam" id="TIGR01084">
    <property type="entry name" value="mutY"/>
    <property type="match status" value="1"/>
</dbReference>
<dbReference type="GO" id="GO:0034039">
    <property type="term" value="F:8-oxo-7,8-dihydroguanine DNA N-glycosylase activity"/>
    <property type="evidence" value="ECO:0007669"/>
    <property type="project" value="TreeGrafter"/>
</dbReference>
<reference evidence="16 17" key="1">
    <citation type="submission" date="2016-10" db="EMBL/GenBank/DDBJ databases">
        <authorList>
            <person name="de Groot N.N."/>
        </authorList>
    </citation>
    <scope>NUCLEOTIDE SEQUENCE [LARGE SCALE GENOMIC DNA]</scope>
    <source>
        <strain evidence="16 17">DSM 1283</strain>
    </source>
</reference>
<dbReference type="Gene3D" id="3.90.79.10">
    <property type="entry name" value="Nucleoside Triphosphate Pyrophosphohydrolase"/>
    <property type="match status" value="1"/>
</dbReference>
<dbReference type="GO" id="GO:0051539">
    <property type="term" value="F:4 iron, 4 sulfur cluster binding"/>
    <property type="evidence" value="ECO:0007669"/>
    <property type="project" value="UniProtKB-UniRule"/>
</dbReference>
<evidence type="ECO:0000256" key="14">
    <source>
        <dbReference type="RuleBase" id="RU365096"/>
    </source>
</evidence>
<dbReference type="InterPro" id="IPR023170">
    <property type="entry name" value="HhH_base_excis_C"/>
</dbReference>
<comment type="function">
    <text evidence="2">Adenine glycosylase active on G-A mispairs. MutY also corrects error-prone DNA synthesis past GO lesions which are due to the oxidatively damaged form of guanine: 7,8-dihydro-8-oxoguanine (8-oxo-dGTP).</text>
</comment>
<feature type="domain" description="HhH-GPD" evidence="15">
    <location>
        <begin position="61"/>
        <end position="212"/>
    </location>
</feature>
<evidence type="ECO:0000256" key="7">
    <source>
        <dbReference type="ARBA" id="ARBA00022723"/>
    </source>
</evidence>
<dbReference type="PANTHER" id="PTHR42944">
    <property type="entry name" value="ADENINE DNA GLYCOSYLASE"/>
    <property type="match status" value="1"/>
</dbReference>
<dbReference type="InterPro" id="IPR000445">
    <property type="entry name" value="HhH_motif"/>
</dbReference>
<evidence type="ECO:0000256" key="11">
    <source>
        <dbReference type="ARBA" id="ARBA00023014"/>
    </source>
</evidence>
<evidence type="ECO:0000313" key="17">
    <source>
        <dbReference type="Proteomes" id="UP000198806"/>
    </source>
</evidence>
<keyword evidence="8 14" id="KW-0227">DNA damage</keyword>
<dbReference type="Gene3D" id="1.10.1670.10">
    <property type="entry name" value="Helix-hairpin-Helix base-excision DNA repair enzymes (C-terminal)"/>
    <property type="match status" value="1"/>
</dbReference>
<dbReference type="GO" id="GO:0006284">
    <property type="term" value="P:base-excision repair"/>
    <property type="evidence" value="ECO:0007669"/>
    <property type="project" value="UniProtKB-UniRule"/>
</dbReference>
<dbReference type="CDD" id="cd00056">
    <property type="entry name" value="ENDO3c"/>
    <property type="match status" value="1"/>
</dbReference>
<keyword evidence="13 14" id="KW-0326">Glycosidase</keyword>
<dbReference type="InterPro" id="IPR015797">
    <property type="entry name" value="NUDIX_hydrolase-like_dom_sf"/>
</dbReference>
<evidence type="ECO:0000256" key="5">
    <source>
        <dbReference type="ARBA" id="ARBA00022023"/>
    </source>
</evidence>
<comment type="similarity">
    <text evidence="3 14">Belongs to the Nth/MutY family.</text>
</comment>
<comment type="cofactor">
    <cofactor evidence="14">
        <name>[4Fe-4S] cluster</name>
        <dbReference type="ChEBI" id="CHEBI:49883"/>
    </cofactor>
    <text evidence="14">Binds 1 [4Fe-4S] cluster.</text>
</comment>
<dbReference type="GO" id="GO:0006298">
    <property type="term" value="P:mismatch repair"/>
    <property type="evidence" value="ECO:0007669"/>
    <property type="project" value="TreeGrafter"/>
</dbReference>
<evidence type="ECO:0000256" key="10">
    <source>
        <dbReference type="ARBA" id="ARBA00023004"/>
    </source>
</evidence>
<evidence type="ECO:0000259" key="15">
    <source>
        <dbReference type="SMART" id="SM00478"/>
    </source>
</evidence>
<keyword evidence="9" id="KW-0378">Hydrolase</keyword>
<dbReference type="InterPro" id="IPR003265">
    <property type="entry name" value="HhH-GPD_domain"/>
</dbReference>
<comment type="catalytic activity">
    <reaction evidence="1 14">
        <text>Hydrolyzes free adenine bases from 7,8-dihydro-8-oxoguanine:adenine mismatched double-stranded DNA, leaving an apurinic site.</text>
        <dbReference type="EC" id="3.2.2.31"/>
    </reaction>
</comment>
<dbReference type="GO" id="GO:0000701">
    <property type="term" value="F:purine-specific mismatch base pair DNA N-glycosylase activity"/>
    <property type="evidence" value="ECO:0007669"/>
    <property type="project" value="UniProtKB-EC"/>
</dbReference>
<dbReference type="Pfam" id="PF00633">
    <property type="entry name" value="HHH"/>
    <property type="match status" value="1"/>
</dbReference>
<dbReference type="SMART" id="SM00478">
    <property type="entry name" value="ENDO3c"/>
    <property type="match status" value="1"/>
</dbReference>
<dbReference type="GO" id="GO:0032357">
    <property type="term" value="F:oxidized purine DNA binding"/>
    <property type="evidence" value="ECO:0007669"/>
    <property type="project" value="TreeGrafter"/>
</dbReference>
<dbReference type="GO" id="GO:0035485">
    <property type="term" value="F:adenine/guanine mispair binding"/>
    <property type="evidence" value="ECO:0007669"/>
    <property type="project" value="TreeGrafter"/>
</dbReference>
<dbReference type="Pfam" id="PF14815">
    <property type="entry name" value="NUDIX_4"/>
    <property type="match status" value="1"/>
</dbReference>
<evidence type="ECO:0000256" key="8">
    <source>
        <dbReference type="ARBA" id="ARBA00022763"/>
    </source>
</evidence>
<dbReference type="SUPFAM" id="SSF55811">
    <property type="entry name" value="Nudix"/>
    <property type="match status" value="1"/>
</dbReference>
<dbReference type="AlphaFoldDB" id="A0A1I5F071"/>
<dbReference type="EMBL" id="FOWD01000011">
    <property type="protein sequence ID" value="SFO17063.1"/>
    <property type="molecule type" value="Genomic_DNA"/>
</dbReference>
<dbReference type="InterPro" id="IPR044298">
    <property type="entry name" value="MIG/MutY"/>
</dbReference>
<dbReference type="InterPro" id="IPR011257">
    <property type="entry name" value="DNA_glycosylase"/>
</dbReference>
<evidence type="ECO:0000256" key="2">
    <source>
        <dbReference type="ARBA" id="ARBA00002933"/>
    </source>
</evidence>
<dbReference type="STRING" id="1527.SAMN04489757_111103"/>
<keyword evidence="11" id="KW-0411">Iron-sulfur</keyword>
<dbReference type="GO" id="GO:0046872">
    <property type="term" value="F:metal ion binding"/>
    <property type="evidence" value="ECO:0007669"/>
    <property type="project" value="UniProtKB-UniRule"/>
</dbReference>
<dbReference type="InterPro" id="IPR005760">
    <property type="entry name" value="A/G_AdeGlyc_MutY"/>
</dbReference>
<evidence type="ECO:0000256" key="4">
    <source>
        <dbReference type="ARBA" id="ARBA00012045"/>
    </source>
</evidence>
<evidence type="ECO:0000256" key="13">
    <source>
        <dbReference type="ARBA" id="ARBA00023295"/>
    </source>
</evidence>
<dbReference type="InterPro" id="IPR029119">
    <property type="entry name" value="MutY_C"/>
</dbReference>
<accession>A0A1I5F071</accession>
<keyword evidence="7" id="KW-0479">Metal-binding</keyword>
<keyword evidence="6" id="KW-0004">4Fe-4S</keyword>
<dbReference type="Proteomes" id="UP000198806">
    <property type="component" value="Unassembled WGS sequence"/>
</dbReference>
<evidence type="ECO:0000313" key="16">
    <source>
        <dbReference type="EMBL" id="SFO17063.1"/>
    </source>
</evidence>
<proteinExistence type="inferred from homology"/>
<evidence type="ECO:0000256" key="3">
    <source>
        <dbReference type="ARBA" id="ARBA00008343"/>
    </source>
</evidence>
<evidence type="ECO:0000256" key="1">
    <source>
        <dbReference type="ARBA" id="ARBA00000843"/>
    </source>
</evidence>
<dbReference type="CDD" id="cd03431">
    <property type="entry name" value="NUDIX_DNA_Glycosylase_C-MutY"/>
    <property type="match status" value="1"/>
</dbReference>
<keyword evidence="17" id="KW-1185">Reference proteome</keyword>
<dbReference type="SUPFAM" id="SSF48150">
    <property type="entry name" value="DNA-glycosylase"/>
    <property type="match status" value="1"/>
</dbReference>